<dbReference type="GO" id="GO:0016491">
    <property type="term" value="F:oxidoreductase activity"/>
    <property type="evidence" value="ECO:0007669"/>
    <property type="project" value="UniProtKB-KW"/>
</dbReference>
<dbReference type="eggNOG" id="COG0667">
    <property type="taxonomic scope" value="Bacteria"/>
</dbReference>
<dbReference type="HOGENOM" id="CLU_023205_2_3_5"/>
<accession>F8EUI7</accession>
<gene>
    <name evidence="3" type="ordered locus">Zymop_0300</name>
</gene>
<protein>
    <submittedName>
        <fullName evidence="3">Aldo/keto reductase</fullName>
    </submittedName>
</protein>
<dbReference type="PANTHER" id="PTHR43364">
    <property type="entry name" value="NADH-SPECIFIC METHYLGLYOXAL REDUCTASE-RELATED"/>
    <property type="match status" value="1"/>
</dbReference>
<dbReference type="Proteomes" id="UP000000491">
    <property type="component" value="Chromosome"/>
</dbReference>
<name>F8EUI7_ZYMMT</name>
<evidence type="ECO:0000313" key="3">
    <source>
        <dbReference type="EMBL" id="AEI37203.1"/>
    </source>
</evidence>
<reference evidence="3 4" key="1">
    <citation type="journal article" date="2011" name="J. Bacteriol.">
        <title>Genome sequence of the ethanol-producing Zymomonas mobilis subsp. pomaceae lectotype strain ATCC 29192.</title>
        <authorList>
            <person name="Kouvelis V.N."/>
            <person name="Davenport K.W."/>
            <person name="Brettin T.S."/>
            <person name="Bruce D."/>
            <person name="Detter C."/>
            <person name="Han C.S."/>
            <person name="Nolan M."/>
            <person name="Tapia R."/>
            <person name="Damoulaki A."/>
            <person name="Kyrpides N.C."/>
            <person name="Typas M.A."/>
            <person name="Pappas K.M."/>
        </authorList>
    </citation>
    <scope>NUCLEOTIDE SEQUENCE [LARGE SCALE GENOMIC DNA]</scope>
    <source>
        <strain evidence="4">ATCC 29192 / DSM 22645 / JCM 10191 / CCUG 17912 / NBRC 13757 / NCIMB 11200 / NRRL B-4491 / Barker I</strain>
    </source>
</reference>
<dbReference type="SUPFAM" id="SSF51430">
    <property type="entry name" value="NAD(P)-linked oxidoreductase"/>
    <property type="match status" value="1"/>
</dbReference>
<feature type="domain" description="NADP-dependent oxidoreductase" evidence="2">
    <location>
        <begin position="33"/>
        <end position="327"/>
    </location>
</feature>
<evidence type="ECO:0000256" key="1">
    <source>
        <dbReference type="ARBA" id="ARBA00023002"/>
    </source>
</evidence>
<dbReference type="Gene3D" id="3.20.20.100">
    <property type="entry name" value="NADP-dependent oxidoreductase domain"/>
    <property type="match status" value="1"/>
</dbReference>
<dbReference type="KEGG" id="zmp:Zymop_0300"/>
<dbReference type="PATRIC" id="fig|579138.3.peg.317"/>
<dbReference type="PRINTS" id="PR00069">
    <property type="entry name" value="ALDKETRDTASE"/>
</dbReference>
<dbReference type="InterPro" id="IPR023210">
    <property type="entry name" value="NADP_OxRdtase_dom"/>
</dbReference>
<dbReference type="InterPro" id="IPR018170">
    <property type="entry name" value="Aldo/ket_reductase_CS"/>
</dbReference>
<evidence type="ECO:0000259" key="2">
    <source>
        <dbReference type="Pfam" id="PF00248"/>
    </source>
</evidence>
<proteinExistence type="predicted"/>
<dbReference type="RefSeq" id="WP_013933602.1">
    <property type="nucleotide sequence ID" value="NC_015709.1"/>
</dbReference>
<dbReference type="FunFam" id="3.20.20.100:FF:000004">
    <property type="entry name" value="Oxidoreductase, aldo/keto reductase"/>
    <property type="match status" value="1"/>
</dbReference>
<dbReference type="CDD" id="cd19148">
    <property type="entry name" value="AKR_AKR11B1"/>
    <property type="match status" value="1"/>
</dbReference>
<dbReference type="InterPro" id="IPR050523">
    <property type="entry name" value="AKR_Detox_Biosynth"/>
</dbReference>
<dbReference type="InterPro" id="IPR020471">
    <property type="entry name" value="AKR"/>
</dbReference>
<dbReference type="AlphaFoldDB" id="F8EUI7"/>
<dbReference type="EMBL" id="CP002865">
    <property type="protein sequence ID" value="AEI37203.1"/>
    <property type="molecule type" value="Genomic_DNA"/>
</dbReference>
<evidence type="ECO:0000313" key="4">
    <source>
        <dbReference type="Proteomes" id="UP000000491"/>
    </source>
</evidence>
<organism evidence="3 4">
    <name type="scientific">Zymomonas mobilis subsp. pomaceae (strain ATCC 29192 / DSM 22645 / JCM 10191 / CCUG 17912 / NBRC 13757 / NCIMB 11200 / NRRL B-4491 / Barker I)</name>
    <dbReference type="NCBI Taxonomy" id="579138"/>
    <lineage>
        <taxon>Bacteria</taxon>
        <taxon>Pseudomonadati</taxon>
        <taxon>Pseudomonadota</taxon>
        <taxon>Alphaproteobacteria</taxon>
        <taxon>Sphingomonadales</taxon>
        <taxon>Zymomonadaceae</taxon>
        <taxon>Zymomonas</taxon>
    </lineage>
</organism>
<keyword evidence="1" id="KW-0560">Oxidoreductase</keyword>
<dbReference type="PANTHER" id="PTHR43364:SF4">
    <property type="entry name" value="NAD(P)-LINKED OXIDOREDUCTASE SUPERFAMILY PROTEIN"/>
    <property type="match status" value="1"/>
</dbReference>
<dbReference type="Pfam" id="PF00248">
    <property type="entry name" value="Aldo_ket_red"/>
    <property type="match status" value="1"/>
</dbReference>
<dbReference type="InterPro" id="IPR036812">
    <property type="entry name" value="NAD(P)_OxRdtase_dom_sf"/>
</dbReference>
<dbReference type="PROSITE" id="PS00062">
    <property type="entry name" value="ALDOKETO_REDUCTASE_2"/>
    <property type="match status" value="1"/>
</dbReference>
<sequence>MTIDTLEKTKTSKKTESFDKITIRGIDKPATRVALGTWAIGGWMWGGTDDDLSIRTIQRAIDLGINTIDTAPAYGRGHSEEIVGKAIKGKRDKLIIATKVGLDWTLTEDQSMVRNASAARIRKEIEDSLRRLGTDYIDLYQVHWPDPLVSAEETASTLEALRKEGKIRSIGVSNYSPDQMDAFRKYAQLSVTQSPYNLFEREIDKEIMPYAKKHDLVVLGYGALCRGLLSGKMSAERHFEGDDLRKQDPKFQKPRFEHYLSAVEELKKFAKERYNKSVLALSVRWMLEQGPTLALWGARKPEQIDGIADVFGWQLTAQDLKEIDAILERNIPSPVGPEFMAPPARKKK</sequence>
<dbReference type="GO" id="GO:0005829">
    <property type="term" value="C:cytosol"/>
    <property type="evidence" value="ECO:0007669"/>
    <property type="project" value="TreeGrafter"/>
</dbReference>
<dbReference type="STRING" id="579138.Zymop_0300"/>